<feature type="compositionally biased region" description="Basic and acidic residues" evidence="1">
    <location>
        <begin position="109"/>
        <end position="137"/>
    </location>
</feature>
<protein>
    <submittedName>
        <fullName evidence="2">Uncharacterized protein</fullName>
    </submittedName>
</protein>
<gene>
    <name evidence="2" type="ORF">AFUS01_LOCUS21250</name>
</gene>
<evidence type="ECO:0000313" key="2">
    <source>
        <dbReference type="EMBL" id="CAG7732761.1"/>
    </source>
</evidence>
<feature type="compositionally biased region" description="Acidic residues" evidence="1">
    <location>
        <begin position="84"/>
        <end position="93"/>
    </location>
</feature>
<accession>A0A8J2KW27</accession>
<feature type="compositionally biased region" description="Acidic residues" evidence="1">
    <location>
        <begin position="51"/>
        <end position="60"/>
    </location>
</feature>
<reference evidence="2" key="1">
    <citation type="submission" date="2021-06" db="EMBL/GenBank/DDBJ databases">
        <authorList>
            <person name="Hodson N. C."/>
            <person name="Mongue J. A."/>
            <person name="Jaron S. K."/>
        </authorList>
    </citation>
    <scope>NUCLEOTIDE SEQUENCE</scope>
</reference>
<feature type="compositionally biased region" description="Low complexity" evidence="1">
    <location>
        <begin position="24"/>
        <end position="33"/>
    </location>
</feature>
<feature type="compositionally biased region" description="Polar residues" evidence="1">
    <location>
        <begin position="491"/>
        <end position="503"/>
    </location>
</feature>
<feature type="non-terminal residue" evidence="2">
    <location>
        <position position="570"/>
    </location>
</feature>
<comment type="caution">
    <text evidence="2">The sequence shown here is derived from an EMBL/GenBank/DDBJ whole genome shotgun (WGS) entry which is preliminary data.</text>
</comment>
<feature type="compositionally biased region" description="Acidic residues" evidence="1">
    <location>
        <begin position="7"/>
        <end position="23"/>
    </location>
</feature>
<organism evidence="2 3">
    <name type="scientific">Allacma fusca</name>
    <dbReference type="NCBI Taxonomy" id="39272"/>
    <lineage>
        <taxon>Eukaryota</taxon>
        <taxon>Metazoa</taxon>
        <taxon>Ecdysozoa</taxon>
        <taxon>Arthropoda</taxon>
        <taxon>Hexapoda</taxon>
        <taxon>Collembola</taxon>
        <taxon>Symphypleona</taxon>
        <taxon>Sminthuridae</taxon>
        <taxon>Allacma</taxon>
    </lineage>
</organism>
<feature type="region of interest" description="Disordered" evidence="1">
    <location>
        <begin position="551"/>
        <end position="570"/>
    </location>
</feature>
<feature type="compositionally biased region" description="Acidic residues" evidence="1">
    <location>
        <begin position="138"/>
        <end position="148"/>
    </location>
</feature>
<feature type="compositionally biased region" description="Basic and acidic residues" evidence="1">
    <location>
        <begin position="515"/>
        <end position="529"/>
    </location>
</feature>
<evidence type="ECO:0000256" key="1">
    <source>
        <dbReference type="SAM" id="MobiDB-lite"/>
    </source>
</evidence>
<dbReference type="AlphaFoldDB" id="A0A8J2KW27"/>
<proteinExistence type="predicted"/>
<sequence>MEVKEEEKEESGEEEEEEAEAEAVNEAFSSEEVLVAPKRQTDDLETTMSDILEEDEIASGEEDRVKGGDSSDEISSEGGKVYELEDEIADEEPHELSCVEEVLEEIIEEDHTSSESSKDKDEGNVKDENQILTNEEKDITDEPIEEEPPQEKEKRKEEIEKNLSEEPEENSKADFERNPSEEPEETPEVDVERNPSEEPEDTPEVDVDRNPSEEPEENPEVDVERNPSEEPEESPEVGVERNPSEEPEENPEEEPEVGPEEEEATDNVSDLPLELLQVPDKDDDDEKTMTPEDLIATEEPPSPSLPPHTEPKPSNNKPPLPDKPLDILFRKFRKDSTASLDDFPLPPLPDGDGEYNCETPRYPPPPDILQFNYPNSRRGSYNRRRSSAELEQGSFTDSLTTVIENASNEIINRRLHLSRSFSVSQEEDEGKPMLPPRRSSITDEANIPPSIQEEEDPITNGASSSIQSPGPPPPPPPHAPPTPLVGALGTSADSLSKQSSTDSLPEPPDPLYDMVESRNSDTVSEHSESPEAPLFLNMAGGTIGFPRTLSRISERTHSSEETDSNTSQFI</sequence>
<dbReference type="Proteomes" id="UP000708208">
    <property type="component" value="Unassembled WGS sequence"/>
</dbReference>
<keyword evidence="3" id="KW-1185">Reference proteome</keyword>
<feature type="region of interest" description="Disordered" evidence="1">
    <location>
        <begin position="1"/>
        <end position="393"/>
    </location>
</feature>
<dbReference type="EMBL" id="CAJVCH010236868">
    <property type="protein sequence ID" value="CAG7732761.1"/>
    <property type="molecule type" value="Genomic_DNA"/>
</dbReference>
<feature type="compositionally biased region" description="Pro residues" evidence="1">
    <location>
        <begin position="469"/>
        <end position="483"/>
    </location>
</feature>
<feature type="compositionally biased region" description="Acidic residues" evidence="1">
    <location>
        <begin position="245"/>
        <end position="265"/>
    </location>
</feature>
<name>A0A8J2KW27_9HEXA</name>
<feature type="compositionally biased region" description="Basic and acidic residues" evidence="1">
    <location>
        <begin position="149"/>
        <end position="180"/>
    </location>
</feature>
<feature type="region of interest" description="Disordered" evidence="1">
    <location>
        <begin position="413"/>
        <end position="540"/>
    </location>
</feature>
<evidence type="ECO:0000313" key="3">
    <source>
        <dbReference type="Proteomes" id="UP000708208"/>
    </source>
</evidence>